<feature type="transmembrane region" description="Helical" evidence="6">
    <location>
        <begin position="147"/>
        <end position="168"/>
    </location>
</feature>
<keyword evidence="3 6" id="KW-0812">Transmembrane</keyword>
<dbReference type="Pfam" id="PF00324">
    <property type="entry name" value="AA_permease"/>
    <property type="match status" value="1"/>
</dbReference>
<evidence type="ECO:0000313" key="9">
    <source>
        <dbReference type="Proteomes" id="UP001497600"/>
    </source>
</evidence>
<protein>
    <submittedName>
        <fullName evidence="8">Proline-specific permease</fullName>
    </submittedName>
</protein>
<feature type="transmembrane region" description="Helical" evidence="6">
    <location>
        <begin position="202"/>
        <end position="227"/>
    </location>
</feature>
<evidence type="ECO:0000256" key="3">
    <source>
        <dbReference type="ARBA" id="ARBA00022692"/>
    </source>
</evidence>
<dbReference type="Proteomes" id="UP001497600">
    <property type="component" value="Chromosome H"/>
</dbReference>
<dbReference type="EMBL" id="OZ004260">
    <property type="protein sequence ID" value="CAK7921633.1"/>
    <property type="molecule type" value="Genomic_DNA"/>
</dbReference>
<feature type="transmembrane region" description="Helical" evidence="6">
    <location>
        <begin position="66"/>
        <end position="87"/>
    </location>
</feature>
<gene>
    <name evidence="8" type="primary">PUT4</name>
    <name evidence="8" type="ORF">CAAN4_H16600</name>
</gene>
<feature type="transmembrane region" description="Helical" evidence="6">
    <location>
        <begin position="175"/>
        <end position="196"/>
    </location>
</feature>
<evidence type="ECO:0000313" key="8">
    <source>
        <dbReference type="EMBL" id="CAK7921633.1"/>
    </source>
</evidence>
<evidence type="ECO:0000256" key="1">
    <source>
        <dbReference type="ARBA" id="ARBA00004141"/>
    </source>
</evidence>
<feature type="transmembrane region" description="Helical" evidence="6">
    <location>
        <begin position="396"/>
        <end position="413"/>
    </location>
</feature>
<evidence type="ECO:0000259" key="7">
    <source>
        <dbReference type="Pfam" id="PF00324"/>
    </source>
</evidence>
<dbReference type="Gene3D" id="1.20.1740.10">
    <property type="entry name" value="Amino acid/polyamine transporter I"/>
    <property type="match status" value="1"/>
</dbReference>
<dbReference type="PANTHER" id="PTHR43341">
    <property type="entry name" value="AMINO ACID PERMEASE"/>
    <property type="match status" value="1"/>
</dbReference>
<sequence>MSEKEFYTVKSNKTGIYRSSSAHYGLSILNSQILSYDKDGNPLSPDDSSEPFDPKTLERGLKSRHVQLIALGGCIGTSLFVGTGLTLSTCGPAALFISYVIMCTIMYFVMNILSEMTTFLPLPGNGPQAFVGNYLDPSLGFATGWNYWYNFAILVAAEVTAAAIVVDYWKVKVNIGVWITIFLAIIIFLNMTSVKYFGEAEFWFACLKFIGLSGLIIVGVVIFFGGAPTHDRLGFRYWKHPGAFTEHLVSGNTGRFLTMWTALVKSGYAFIGAPELVSVCGAESVAPRRNIPKATNRFIYRLAFFYVCGTLIIGVIVPYNNARLMKGGSDAGASPFVIGIQLAGINVLDHIINAIILTSAASAGNSFLYSASRNLYSLALNGQAPNIFTRVNRMGVPYYAVGASSLLGLLAYLNVSSASSNVFTWLSNICTISGFLTWLTVAFAYLRWRKAIEYHGLGDRVTHKTILQPYGTYYVIGFISILTLTNGYAVFFDFNASDFIAAYITLPVSVVLYFGHRIYNYYVNGVKEWIIPIEKIDLFTGLDLIEDEAANDIERKPEGIIQKIWYWVA</sequence>
<comment type="similarity">
    <text evidence="2">Belongs to the amino acid-polyamine-organocation (APC) superfamily. YAT (TC 2.A.3.10) family.</text>
</comment>
<evidence type="ECO:0000256" key="4">
    <source>
        <dbReference type="ARBA" id="ARBA00022989"/>
    </source>
</evidence>
<evidence type="ECO:0000256" key="5">
    <source>
        <dbReference type="ARBA" id="ARBA00023136"/>
    </source>
</evidence>
<reference evidence="8 9" key="1">
    <citation type="submission" date="2024-01" db="EMBL/GenBank/DDBJ databases">
        <authorList>
            <consortium name="Genoscope - CEA"/>
            <person name="William W."/>
        </authorList>
    </citation>
    <scope>NUCLEOTIDE SEQUENCE [LARGE SCALE GENOMIC DNA]</scope>
    <source>
        <strain evidence="8 9">29B2s-10</strain>
    </source>
</reference>
<comment type="subcellular location">
    <subcellularLocation>
        <location evidence="1">Membrane</location>
        <topology evidence="1">Multi-pass membrane protein</topology>
    </subcellularLocation>
</comment>
<name>A0ABP0EL08_9ASCO</name>
<dbReference type="InterPro" id="IPR004841">
    <property type="entry name" value="AA-permease/SLC12A_dom"/>
</dbReference>
<feature type="domain" description="Amino acid permease/ SLC12A" evidence="7">
    <location>
        <begin position="65"/>
        <end position="519"/>
    </location>
</feature>
<feature type="transmembrane region" description="Helical" evidence="6">
    <location>
        <begin position="94"/>
        <end position="113"/>
    </location>
</feature>
<proteinExistence type="inferred from homology"/>
<keyword evidence="9" id="KW-1185">Reference proteome</keyword>
<keyword evidence="5 6" id="KW-0472">Membrane</keyword>
<keyword evidence="4 6" id="KW-1133">Transmembrane helix</keyword>
<evidence type="ECO:0000256" key="2">
    <source>
        <dbReference type="ARBA" id="ARBA00006983"/>
    </source>
</evidence>
<organism evidence="8 9">
    <name type="scientific">[Candida] anglica</name>
    <dbReference type="NCBI Taxonomy" id="148631"/>
    <lineage>
        <taxon>Eukaryota</taxon>
        <taxon>Fungi</taxon>
        <taxon>Dikarya</taxon>
        <taxon>Ascomycota</taxon>
        <taxon>Saccharomycotina</taxon>
        <taxon>Pichiomycetes</taxon>
        <taxon>Debaryomycetaceae</taxon>
        <taxon>Kurtzmaniella</taxon>
    </lineage>
</organism>
<feature type="transmembrane region" description="Helical" evidence="6">
    <location>
        <begin position="500"/>
        <end position="519"/>
    </location>
</feature>
<accession>A0ABP0EL08</accession>
<feature type="transmembrane region" description="Helical" evidence="6">
    <location>
        <begin position="298"/>
        <end position="319"/>
    </location>
</feature>
<dbReference type="InterPro" id="IPR050524">
    <property type="entry name" value="APC_YAT"/>
</dbReference>
<feature type="transmembrane region" description="Helical" evidence="6">
    <location>
        <begin position="425"/>
        <end position="446"/>
    </location>
</feature>
<feature type="transmembrane region" description="Helical" evidence="6">
    <location>
        <begin position="467"/>
        <end position="488"/>
    </location>
</feature>
<evidence type="ECO:0000256" key="6">
    <source>
        <dbReference type="SAM" id="Phobius"/>
    </source>
</evidence>
<dbReference type="PIRSF" id="PIRSF006060">
    <property type="entry name" value="AA_transporter"/>
    <property type="match status" value="1"/>
</dbReference>
<dbReference type="PANTHER" id="PTHR43341:SF36">
    <property type="entry name" value="PROLINE-SPECIFIC PERMEASE"/>
    <property type="match status" value="1"/>
</dbReference>